<sequence>MSATSSTTGTTEAQPPAPPPAQEGASALAGTGTLIRFALRRDRIRLPVWVIALFLGTVSSVSSFDTSYDTPKKRADVAETMDSPAGLAMTGPEHYLDDYNIGSMTGHQMLGFTAILVGIMSVLLISRHTRTEEETNRAELVRSTVVGRHAYLAAALIVAVIANLVLGLLLAVGLSGMGIDGVDGQGSLLYGLAHTAIGVLFASVAAITVQITAYARGASGMAMAVIGAAYALRAAGDVGSDWLSWLSPIGWVQRTYVYVDNRWWPLLLVLAAAAVCTAVGFVLSTHRDVGAGLRAARLGSPTGSETLTTPLGFALRLHRGLLAGFGAGALVLGVMYGSILSDVEEMVDGFDELEKQLAEIGGGTIAESFASVVMVVIAVVCSIYVVMAALRPRAEESAGRAEPLLATALSRSRWVLSHVIVGAAGGTALMLVAGIGFGISGAASTGDGDLFLKLVGAALAYSPALWVAIGLAVALFGWFPRAVAVAWVVPVYGFIVNYLGELLKFPDILTDLSPFGHVPQLPAKDMSWMPLLVLTAIAVGLVWLGLVGFRRRDLETK</sequence>
<reference evidence="3 4" key="1">
    <citation type="journal article" date="2019" name="Int. J. Syst. Evol. Microbiol.">
        <title>The Global Catalogue of Microorganisms (GCM) 10K type strain sequencing project: providing services to taxonomists for standard genome sequencing and annotation.</title>
        <authorList>
            <consortium name="The Broad Institute Genomics Platform"/>
            <consortium name="The Broad Institute Genome Sequencing Center for Infectious Disease"/>
            <person name="Wu L."/>
            <person name="Ma J."/>
        </authorList>
    </citation>
    <scope>NUCLEOTIDE SEQUENCE [LARGE SCALE GENOMIC DNA]</scope>
    <source>
        <strain evidence="3 4">JCM 15481</strain>
    </source>
</reference>
<evidence type="ECO:0000313" key="4">
    <source>
        <dbReference type="Proteomes" id="UP001500443"/>
    </source>
</evidence>
<feature type="region of interest" description="Disordered" evidence="1">
    <location>
        <begin position="1"/>
        <end position="26"/>
    </location>
</feature>
<dbReference type="Proteomes" id="UP001500443">
    <property type="component" value="Unassembled WGS sequence"/>
</dbReference>
<feature type="transmembrane region" description="Helical" evidence="2">
    <location>
        <begin position="109"/>
        <end position="129"/>
    </location>
</feature>
<name>A0ABN2Y6T8_9ACTN</name>
<feature type="transmembrane region" description="Helical" evidence="2">
    <location>
        <begin position="188"/>
        <end position="209"/>
    </location>
</feature>
<feature type="transmembrane region" description="Helical" evidence="2">
    <location>
        <begin position="451"/>
        <end position="475"/>
    </location>
</feature>
<evidence type="ECO:0000256" key="1">
    <source>
        <dbReference type="SAM" id="MobiDB-lite"/>
    </source>
</evidence>
<keyword evidence="2" id="KW-0472">Membrane</keyword>
<evidence type="ECO:0000256" key="2">
    <source>
        <dbReference type="SAM" id="Phobius"/>
    </source>
</evidence>
<dbReference type="RefSeq" id="WP_344290086.1">
    <property type="nucleotide sequence ID" value="NZ_BAAAPF010000065.1"/>
</dbReference>
<feature type="transmembrane region" description="Helical" evidence="2">
    <location>
        <begin position="369"/>
        <end position="390"/>
    </location>
</feature>
<proteinExistence type="predicted"/>
<feature type="transmembrane region" description="Helical" evidence="2">
    <location>
        <begin position="320"/>
        <end position="339"/>
    </location>
</feature>
<feature type="transmembrane region" description="Helical" evidence="2">
    <location>
        <begin position="221"/>
        <end position="243"/>
    </location>
</feature>
<keyword evidence="4" id="KW-1185">Reference proteome</keyword>
<feature type="transmembrane region" description="Helical" evidence="2">
    <location>
        <begin position="414"/>
        <end position="439"/>
    </location>
</feature>
<protein>
    <submittedName>
        <fullName evidence="3">Exporter of polyketide antibiotics</fullName>
    </submittedName>
</protein>
<accession>A0ABN2Y6T8</accession>
<feature type="transmembrane region" description="Helical" evidence="2">
    <location>
        <begin position="263"/>
        <end position="284"/>
    </location>
</feature>
<feature type="transmembrane region" description="Helical" evidence="2">
    <location>
        <begin position="528"/>
        <end position="549"/>
    </location>
</feature>
<gene>
    <name evidence="3" type="ORF">GCM10009802_26120</name>
</gene>
<feature type="transmembrane region" description="Helical" evidence="2">
    <location>
        <begin position="150"/>
        <end position="176"/>
    </location>
</feature>
<keyword evidence="2" id="KW-1133">Transmembrane helix</keyword>
<keyword evidence="2" id="KW-0812">Transmembrane</keyword>
<organism evidence="3 4">
    <name type="scientific">Streptomyces synnematoformans</name>
    <dbReference type="NCBI Taxonomy" id="415721"/>
    <lineage>
        <taxon>Bacteria</taxon>
        <taxon>Bacillati</taxon>
        <taxon>Actinomycetota</taxon>
        <taxon>Actinomycetes</taxon>
        <taxon>Kitasatosporales</taxon>
        <taxon>Streptomycetaceae</taxon>
        <taxon>Streptomyces</taxon>
    </lineage>
</organism>
<comment type="caution">
    <text evidence="3">The sequence shown here is derived from an EMBL/GenBank/DDBJ whole genome shotgun (WGS) entry which is preliminary data.</text>
</comment>
<evidence type="ECO:0000313" key="3">
    <source>
        <dbReference type="EMBL" id="GAA2122262.1"/>
    </source>
</evidence>
<feature type="transmembrane region" description="Helical" evidence="2">
    <location>
        <begin position="46"/>
        <end position="64"/>
    </location>
</feature>
<dbReference type="EMBL" id="BAAAPF010000065">
    <property type="protein sequence ID" value="GAA2122262.1"/>
    <property type="molecule type" value="Genomic_DNA"/>
</dbReference>
<feature type="compositionally biased region" description="Low complexity" evidence="1">
    <location>
        <begin position="1"/>
        <end position="14"/>
    </location>
</feature>
<feature type="transmembrane region" description="Helical" evidence="2">
    <location>
        <begin position="482"/>
        <end position="500"/>
    </location>
</feature>